<evidence type="ECO:0000313" key="2">
    <source>
        <dbReference type="EMBL" id="QMW06561.1"/>
    </source>
</evidence>
<dbReference type="KEGG" id="sfol:H3H32_17525"/>
<gene>
    <name evidence="2" type="ORF">H3H32_17525</name>
</gene>
<dbReference type="CDD" id="cd16031">
    <property type="entry name" value="G6S_like"/>
    <property type="match status" value="1"/>
</dbReference>
<dbReference type="AlphaFoldDB" id="A0A7G5H619"/>
<dbReference type="PANTHER" id="PTHR43108">
    <property type="entry name" value="N-ACETYLGLUCOSAMINE-6-SULFATASE FAMILY MEMBER"/>
    <property type="match status" value="1"/>
</dbReference>
<dbReference type="SUPFAM" id="SSF53649">
    <property type="entry name" value="Alkaline phosphatase-like"/>
    <property type="match status" value="1"/>
</dbReference>
<feature type="domain" description="Sulfatase N-terminal" evidence="1">
    <location>
        <begin position="38"/>
        <end position="375"/>
    </location>
</feature>
<dbReference type="EMBL" id="CP059732">
    <property type="protein sequence ID" value="QMW06561.1"/>
    <property type="molecule type" value="Genomic_DNA"/>
</dbReference>
<keyword evidence="3" id="KW-1185">Reference proteome</keyword>
<evidence type="ECO:0000313" key="3">
    <source>
        <dbReference type="Proteomes" id="UP000515369"/>
    </source>
</evidence>
<dbReference type="InterPro" id="IPR017850">
    <property type="entry name" value="Alkaline_phosphatase_core_sf"/>
</dbReference>
<dbReference type="Gene3D" id="3.40.720.10">
    <property type="entry name" value="Alkaline Phosphatase, subunit A"/>
    <property type="match status" value="1"/>
</dbReference>
<sequence>MKRLTNPCFATILMVGILWFSNRFNPLLAQKIPTQKRPNIIFLLTDDHRWDALGAMGNSIIKTPNLDALANKGILFKNAYVTTAICCVSRASILRGQYESRHGINDFTTPFTPEALAKTYPLLLKKAGYTIGFIGKYGVGEGKDHPSQFYDYWSCGKEGQPPYEFINASGQLVHHTDSVQHDIQKFLETYGSKSPSRPGPFCLSVSFKAPHELDGNPPTYPVQARYKNLYSDVTIPEPVTASPIYWERFPAFFKTDQNIARDRWKPLFSTSERRQETVRNYYRLITGVDEVVGKLVAQLKSLNLDKNTVIVFMGDNGFYLGEHGLEGKWYGHEESIRVPLLVYGSSLPATLKGSRPTQMALNIDIAPTILALAGVATPPDMQGVDLIKLAQKKVAARPDFFYEHTFMGSPRLPKVEGVVTPTFKYMNFIEHEYEELYDTAHDPHETTNLAYNPAYASKKAALKKRYTALKQTVR</sequence>
<proteinExistence type="predicted"/>
<organism evidence="2 3">
    <name type="scientific">Spirosoma foliorum</name>
    <dbReference type="NCBI Taxonomy" id="2710596"/>
    <lineage>
        <taxon>Bacteria</taxon>
        <taxon>Pseudomonadati</taxon>
        <taxon>Bacteroidota</taxon>
        <taxon>Cytophagia</taxon>
        <taxon>Cytophagales</taxon>
        <taxon>Cytophagaceae</taxon>
        <taxon>Spirosoma</taxon>
    </lineage>
</organism>
<dbReference type="RefSeq" id="WP_182463958.1">
    <property type="nucleotide sequence ID" value="NZ_CP059732.1"/>
</dbReference>
<evidence type="ECO:0000259" key="1">
    <source>
        <dbReference type="Pfam" id="PF00884"/>
    </source>
</evidence>
<dbReference type="Pfam" id="PF00884">
    <property type="entry name" value="Sulfatase"/>
    <property type="match status" value="1"/>
</dbReference>
<dbReference type="PANTHER" id="PTHR43108:SF6">
    <property type="entry name" value="N-SULPHOGLUCOSAMINE SULPHOHYDROLASE"/>
    <property type="match status" value="1"/>
</dbReference>
<protein>
    <submittedName>
        <fullName evidence="2">Sulfatase</fullName>
    </submittedName>
</protein>
<accession>A0A7G5H619</accession>
<dbReference type="Proteomes" id="UP000515369">
    <property type="component" value="Chromosome"/>
</dbReference>
<reference evidence="2 3" key="1">
    <citation type="submission" date="2020-07" db="EMBL/GenBank/DDBJ databases">
        <title>Spirosoma foliorum sp. nov., isolated from the leaves on the Nejang mountain Korea, Republic of.</title>
        <authorList>
            <person name="Ho H."/>
            <person name="Lee Y.-J."/>
            <person name="Nurcahyanto D.-A."/>
            <person name="Kim S.-G."/>
        </authorList>
    </citation>
    <scope>NUCLEOTIDE SEQUENCE [LARGE SCALE GENOMIC DNA]</scope>
    <source>
        <strain evidence="2 3">PL0136</strain>
    </source>
</reference>
<name>A0A7G5H619_9BACT</name>
<dbReference type="InterPro" id="IPR000917">
    <property type="entry name" value="Sulfatase_N"/>
</dbReference>